<gene>
    <name evidence="2" type="ORF">LCGC14_3013600</name>
</gene>
<comment type="caution">
    <text evidence="2">The sequence shown here is derived from an EMBL/GenBank/DDBJ whole genome shotgun (WGS) entry which is preliminary data.</text>
</comment>
<reference evidence="2" key="1">
    <citation type="journal article" date="2015" name="Nature">
        <title>Complex archaea that bridge the gap between prokaryotes and eukaryotes.</title>
        <authorList>
            <person name="Spang A."/>
            <person name="Saw J.H."/>
            <person name="Jorgensen S.L."/>
            <person name="Zaremba-Niedzwiedzka K."/>
            <person name="Martijn J."/>
            <person name="Lind A.E."/>
            <person name="van Eijk R."/>
            <person name="Schleper C."/>
            <person name="Guy L."/>
            <person name="Ettema T.J."/>
        </authorList>
    </citation>
    <scope>NUCLEOTIDE SEQUENCE</scope>
</reference>
<protein>
    <submittedName>
        <fullName evidence="2">Uncharacterized protein</fullName>
    </submittedName>
</protein>
<feature type="region of interest" description="Disordered" evidence="1">
    <location>
        <begin position="17"/>
        <end position="40"/>
    </location>
</feature>
<organism evidence="2">
    <name type="scientific">marine sediment metagenome</name>
    <dbReference type="NCBI Taxonomy" id="412755"/>
    <lineage>
        <taxon>unclassified sequences</taxon>
        <taxon>metagenomes</taxon>
        <taxon>ecological metagenomes</taxon>
    </lineage>
</organism>
<evidence type="ECO:0000256" key="1">
    <source>
        <dbReference type="SAM" id="MobiDB-lite"/>
    </source>
</evidence>
<evidence type="ECO:0000313" key="2">
    <source>
        <dbReference type="EMBL" id="KKK61511.1"/>
    </source>
</evidence>
<name>A0A0F8ZNL4_9ZZZZ</name>
<dbReference type="EMBL" id="LAZR01062437">
    <property type="protein sequence ID" value="KKK61511.1"/>
    <property type="molecule type" value="Genomic_DNA"/>
</dbReference>
<dbReference type="AlphaFoldDB" id="A0A0F8ZNL4"/>
<accession>A0A0F8ZNL4</accession>
<sequence>MGVEAKSCWTGLARPMGKMERDKRTKERLSVPEHEEQPSGEGVCVDLADVHRAEHDYLIDSRAGKRCCWCWKLQRMDSW</sequence>
<feature type="compositionally biased region" description="Basic and acidic residues" evidence="1">
    <location>
        <begin position="17"/>
        <end position="37"/>
    </location>
</feature>
<proteinExistence type="predicted"/>